<evidence type="ECO:0000313" key="3">
    <source>
        <dbReference type="Proteomes" id="UP001358417"/>
    </source>
</evidence>
<protein>
    <recommendedName>
        <fullName evidence="4">Wax synthase domain-containing protein</fullName>
    </recommendedName>
</protein>
<evidence type="ECO:0000256" key="1">
    <source>
        <dbReference type="SAM" id="Phobius"/>
    </source>
</evidence>
<keyword evidence="3" id="KW-1185">Reference proteome</keyword>
<feature type="transmembrane region" description="Helical" evidence="1">
    <location>
        <begin position="20"/>
        <end position="38"/>
    </location>
</feature>
<comment type="caution">
    <text evidence="2">The sequence shown here is derived from an EMBL/GenBank/DDBJ whole genome shotgun (WGS) entry which is preliminary data.</text>
</comment>
<keyword evidence="1" id="KW-0472">Membrane</keyword>
<feature type="transmembrane region" description="Helical" evidence="1">
    <location>
        <begin position="311"/>
        <end position="329"/>
    </location>
</feature>
<dbReference type="GeneID" id="89977611"/>
<dbReference type="AlphaFoldDB" id="A0AAV9MUK4"/>
<evidence type="ECO:0008006" key="4">
    <source>
        <dbReference type="Google" id="ProtNLM"/>
    </source>
</evidence>
<gene>
    <name evidence="2" type="ORF">LTR84_009452</name>
</gene>
<feature type="transmembrane region" description="Helical" evidence="1">
    <location>
        <begin position="370"/>
        <end position="390"/>
    </location>
</feature>
<feature type="transmembrane region" description="Helical" evidence="1">
    <location>
        <begin position="278"/>
        <end position="299"/>
    </location>
</feature>
<dbReference type="RefSeq" id="XP_064700755.1">
    <property type="nucleotide sequence ID" value="XM_064852992.1"/>
</dbReference>
<dbReference type="Proteomes" id="UP001358417">
    <property type="component" value="Unassembled WGS sequence"/>
</dbReference>
<dbReference type="PANTHER" id="PTHR35043">
    <property type="entry name" value="TRANSCRIPTION FACTOR DOMAIN-CONTAINING PROTEIN"/>
    <property type="match status" value="1"/>
</dbReference>
<dbReference type="EMBL" id="JAVRRD010000039">
    <property type="protein sequence ID" value="KAK5045119.1"/>
    <property type="molecule type" value="Genomic_DNA"/>
</dbReference>
<proteinExistence type="predicted"/>
<keyword evidence="1" id="KW-0812">Transmembrane</keyword>
<accession>A0AAV9MUK4</accession>
<organism evidence="2 3">
    <name type="scientific">Exophiala bonariae</name>
    <dbReference type="NCBI Taxonomy" id="1690606"/>
    <lineage>
        <taxon>Eukaryota</taxon>
        <taxon>Fungi</taxon>
        <taxon>Dikarya</taxon>
        <taxon>Ascomycota</taxon>
        <taxon>Pezizomycotina</taxon>
        <taxon>Eurotiomycetes</taxon>
        <taxon>Chaetothyriomycetidae</taxon>
        <taxon>Chaetothyriales</taxon>
        <taxon>Herpotrichiellaceae</taxon>
        <taxon>Exophiala</taxon>
    </lineage>
</organism>
<reference evidence="2 3" key="1">
    <citation type="submission" date="2023-08" db="EMBL/GenBank/DDBJ databases">
        <title>Black Yeasts Isolated from many extreme environments.</title>
        <authorList>
            <person name="Coleine C."/>
            <person name="Stajich J.E."/>
            <person name="Selbmann L."/>
        </authorList>
    </citation>
    <scope>NUCLEOTIDE SEQUENCE [LARGE SCALE GENOMIC DNA]</scope>
    <source>
        <strain evidence="2 3">CCFEE 5792</strain>
    </source>
</reference>
<keyword evidence="1" id="KW-1133">Transmembrane helix</keyword>
<dbReference type="PANTHER" id="PTHR35043:SF7">
    <property type="entry name" value="TRANSCRIPTION FACTOR DOMAIN-CONTAINING PROTEIN"/>
    <property type="match status" value="1"/>
</dbReference>
<evidence type="ECO:0000313" key="2">
    <source>
        <dbReference type="EMBL" id="KAK5045119.1"/>
    </source>
</evidence>
<sequence length="418" mass="46743">MVDDGADVGWVPQPDTRGTFDILCSCLFTIFICCWTIVHPNIAIPRTSTIQRLLDKTICLLIAAFAPEVVVFISWSDYTFARQLATRYAAEPRVCGKWTKTHSFFAGMGGFTMASSSNANDSNWENGWLSPDTILTLVKDGLLDAKDLPQKAAIEDKGKADTLVKAVAILQALWLLAQCIGRAVQHLPITTIEIATLAYIPCALLISIFWWDKPMDVNQPIPLRILPTPVELRGMFDDEPTASKPNLANPISVSTYSYQKYPLARASADAVLSVLNHINIWGLLTVFFCLLFGGLHCLAWNFHFPTSIERLLWRICSVVVSVAIPGAWLTSTVVSSVLKRLFPSIWYDHVRAESYFVQSTGRLNVRDWLAFHRVIHAFGLVLYVLARTYLIAEMFSSLRSQPAGAYVTVEWTNFWPHG</sequence>
<name>A0AAV9MUK4_9EURO</name>
<feature type="transmembrane region" description="Helical" evidence="1">
    <location>
        <begin position="192"/>
        <end position="211"/>
    </location>
</feature>